<dbReference type="NCBIfam" id="NF033634">
    <property type="entry name" value="SLATT_1"/>
    <property type="match status" value="1"/>
</dbReference>
<comment type="caution">
    <text evidence="2">The sequence shown here is derived from an EMBL/GenBank/DDBJ whole genome shotgun (WGS) entry which is preliminary data.</text>
</comment>
<dbReference type="InterPro" id="IPR025325">
    <property type="entry name" value="DUF4231"/>
</dbReference>
<keyword evidence="1" id="KW-1133">Transmembrane helix</keyword>
<feature type="transmembrane region" description="Helical" evidence="1">
    <location>
        <begin position="80"/>
        <end position="100"/>
    </location>
</feature>
<gene>
    <name evidence="2" type="ORF">ACFQH9_28275</name>
</gene>
<reference evidence="3" key="1">
    <citation type="journal article" date="2019" name="Int. J. Syst. Evol. Microbiol.">
        <title>The Global Catalogue of Microorganisms (GCM) 10K type strain sequencing project: providing services to taxonomists for standard genome sequencing and annotation.</title>
        <authorList>
            <consortium name="The Broad Institute Genomics Platform"/>
            <consortium name="The Broad Institute Genome Sequencing Center for Infectious Disease"/>
            <person name="Wu L."/>
            <person name="Ma J."/>
        </authorList>
    </citation>
    <scope>NUCLEOTIDE SEQUENCE [LARGE SCALE GENOMIC DNA]</scope>
    <source>
        <strain evidence="3">CGMCC 4.7397</strain>
    </source>
</reference>
<evidence type="ECO:0000313" key="3">
    <source>
        <dbReference type="Proteomes" id="UP001596119"/>
    </source>
</evidence>
<sequence>MRYDLVVLENDQIRAAALTEADPVSSLRVYRVSSQEDVSRYRQQAARNRRVHNTFQGVIIVGSIVVTSLTSAGLEAEWSRWTAAVVAGLVSVAAGFTGYFKFRERSFNQQQTADAIEKEFKAVELTIDPYGNGELEDLRTFARKVKDLKEEQRKRELQLEQSSNPPDSARQ</sequence>
<evidence type="ECO:0000313" key="2">
    <source>
        <dbReference type="EMBL" id="MFC5952168.1"/>
    </source>
</evidence>
<keyword evidence="1" id="KW-0812">Transmembrane</keyword>
<protein>
    <submittedName>
        <fullName evidence="2">DUF4231 domain-containing protein</fullName>
    </submittedName>
</protein>
<name>A0ABW1IHH7_9PSEU</name>
<evidence type="ECO:0000256" key="1">
    <source>
        <dbReference type="SAM" id="Phobius"/>
    </source>
</evidence>
<dbReference type="RefSeq" id="WP_379570808.1">
    <property type="nucleotide sequence ID" value="NZ_JBHSQK010000096.1"/>
</dbReference>
<dbReference type="Pfam" id="PF14015">
    <property type="entry name" value="DUF4231"/>
    <property type="match status" value="1"/>
</dbReference>
<proteinExistence type="predicted"/>
<organism evidence="2 3">
    <name type="scientific">Pseudonocardia lutea</name>
    <dbReference type="NCBI Taxonomy" id="2172015"/>
    <lineage>
        <taxon>Bacteria</taxon>
        <taxon>Bacillati</taxon>
        <taxon>Actinomycetota</taxon>
        <taxon>Actinomycetes</taxon>
        <taxon>Pseudonocardiales</taxon>
        <taxon>Pseudonocardiaceae</taxon>
        <taxon>Pseudonocardia</taxon>
    </lineage>
</organism>
<keyword evidence="3" id="KW-1185">Reference proteome</keyword>
<feature type="transmembrane region" description="Helical" evidence="1">
    <location>
        <begin position="54"/>
        <end position="74"/>
    </location>
</feature>
<accession>A0ABW1IHH7</accession>
<dbReference type="Proteomes" id="UP001596119">
    <property type="component" value="Unassembled WGS sequence"/>
</dbReference>
<keyword evidence="1" id="KW-0472">Membrane</keyword>
<dbReference type="EMBL" id="JBHSQK010000096">
    <property type="protein sequence ID" value="MFC5952168.1"/>
    <property type="molecule type" value="Genomic_DNA"/>
</dbReference>